<keyword evidence="2" id="KW-1185">Reference proteome</keyword>
<evidence type="ECO:0000313" key="2">
    <source>
        <dbReference type="Proteomes" id="UP001595733"/>
    </source>
</evidence>
<comment type="caution">
    <text evidence="1">The sequence shown here is derived from an EMBL/GenBank/DDBJ whole genome shotgun (WGS) entry which is preliminary data.</text>
</comment>
<sequence>MTRRQKKGRKENTRSVRFPRILIITEGEKTEVAYFQSIKRLMDQKYHEQLIVEKVDLEIEGAGQSTSKLIPIAEKLRLKNEYLEVWLVFDKDRFTDFDVAIRNAESKNMKVAWSNISFELWFLLHFEEVTAPLSNQILTQKLKNHVADYSKSQSLTYMNLEQYVDLAITRAIRANERFESHIIFSERNPSTRVVELVSMLKRYL</sequence>
<dbReference type="EMBL" id="JBHSEF010000009">
    <property type="protein sequence ID" value="MFC4353874.1"/>
    <property type="molecule type" value="Genomic_DNA"/>
</dbReference>
<proteinExistence type="predicted"/>
<dbReference type="InterPro" id="IPR025591">
    <property type="entry name" value="RloB"/>
</dbReference>
<dbReference type="RefSeq" id="WP_378139700.1">
    <property type="nucleotide sequence ID" value="NZ_JBHSEF010000009.1"/>
</dbReference>
<protein>
    <submittedName>
        <fullName evidence="1">RloB family protein</fullName>
    </submittedName>
</protein>
<name>A0ABV8US94_9BACL</name>
<accession>A0ABV8US94</accession>
<dbReference type="Proteomes" id="UP001595733">
    <property type="component" value="Unassembled WGS sequence"/>
</dbReference>
<reference evidence="2" key="1">
    <citation type="journal article" date="2019" name="Int. J. Syst. Evol. Microbiol.">
        <title>The Global Catalogue of Microorganisms (GCM) 10K type strain sequencing project: providing services to taxonomists for standard genome sequencing and annotation.</title>
        <authorList>
            <consortium name="The Broad Institute Genomics Platform"/>
            <consortium name="The Broad Institute Genome Sequencing Center for Infectious Disease"/>
            <person name="Wu L."/>
            <person name="Ma J."/>
        </authorList>
    </citation>
    <scope>NUCLEOTIDE SEQUENCE [LARGE SCALE GENOMIC DNA]</scope>
    <source>
        <strain evidence="2">CCUG 50353</strain>
    </source>
</reference>
<organism evidence="1 2">
    <name type="scientific">Chryseomicrobium palamuruense</name>
    <dbReference type="NCBI Taxonomy" id="682973"/>
    <lineage>
        <taxon>Bacteria</taxon>
        <taxon>Bacillati</taxon>
        <taxon>Bacillota</taxon>
        <taxon>Bacilli</taxon>
        <taxon>Bacillales</taxon>
        <taxon>Caryophanaceae</taxon>
        <taxon>Chryseomicrobium</taxon>
    </lineage>
</organism>
<dbReference type="Pfam" id="PF13707">
    <property type="entry name" value="RloB"/>
    <property type="match status" value="1"/>
</dbReference>
<evidence type="ECO:0000313" key="1">
    <source>
        <dbReference type="EMBL" id="MFC4353874.1"/>
    </source>
</evidence>
<gene>
    <name evidence="1" type="ORF">ACFO0S_02185</name>
</gene>